<proteinExistence type="predicted"/>
<evidence type="ECO:0000256" key="7">
    <source>
        <dbReference type="SAM" id="Phobius"/>
    </source>
</evidence>
<dbReference type="GO" id="GO:0005886">
    <property type="term" value="C:plasma membrane"/>
    <property type="evidence" value="ECO:0007669"/>
    <property type="project" value="TreeGrafter"/>
</dbReference>
<dbReference type="GO" id="GO:0034755">
    <property type="term" value="P:iron ion transmembrane transport"/>
    <property type="evidence" value="ECO:0007669"/>
    <property type="project" value="TreeGrafter"/>
</dbReference>
<evidence type="ECO:0000256" key="4">
    <source>
        <dbReference type="ARBA" id="ARBA00022847"/>
    </source>
</evidence>
<evidence type="ECO:0000256" key="6">
    <source>
        <dbReference type="ARBA" id="ARBA00023136"/>
    </source>
</evidence>
<feature type="transmembrane region" description="Helical" evidence="7">
    <location>
        <begin position="313"/>
        <end position="332"/>
    </location>
</feature>
<dbReference type="AlphaFoldDB" id="A0A069E1U1"/>
<dbReference type="Pfam" id="PF01566">
    <property type="entry name" value="Nramp"/>
    <property type="match status" value="1"/>
</dbReference>
<dbReference type="EMBL" id="ARYH01000002">
    <property type="protein sequence ID" value="KCZ83493.1"/>
    <property type="molecule type" value="Genomic_DNA"/>
</dbReference>
<dbReference type="RefSeq" id="WP_035572428.1">
    <property type="nucleotide sequence ID" value="NZ_ARYH01000002.1"/>
</dbReference>
<gene>
    <name evidence="8" type="ORF">HAD_12854</name>
</gene>
<feature type="transmembrane region" description="Helical" evidence="7">
    <location>
        <begin position="33"/>
        <end position="54"/>
    </location>
</feature>
<dbReference type="PANTHER" id="PTHR11706:SF33">
    <property type="entry name" value="NATURAL RESISTANCE-ASSOCIATED MACROPHAGE PROTEIN 2"/>
    <property type="match status" value="1"/>
</dbReference>
<dbReference type="PRINTS" id="PR00447">
    <property type="entry name" value="NATRESASSCMP"/>
</dbReference>
<keyword evidence="9" id="KW-1185">Reference proteome</keyword>
<evidence type="ECO:0000313" key="9">
    <source>
        <dbReference type="Proteomes" id="UP000027446"/>
    </source>
</evidence>
<keyword evidence="3 7" id="KW-0812">Transmembrane</keyword>
<dbReference type="GO" id="GO:0015086">
    <property type="term" value="F:cadmium ion transmembrane transporter activity"/>
    <property type="evidence" value="ECO:0007669"/>
    <property type="project" value="TreeGrafter"/>
</dbReference>
<dbReference type="OrthoDB" id="9787548at2"/>
<dbReference type="GO" id="GO:0015293">
    <property type="term" value="F:symporter activity"/>
    <property type="evidence" value="ECO:0007669"/>
    <property type="project" value="UniProtKB-KW"/>
</dbReference>
<dbReference type="InterPro" id="IPR001046">
    <property type="entry name" value="NRAMP_fam"/>
</dbReference>
<feature type="transmembrane region" description="Helical" evidence="7">
    <location>
        <begin position="184"/>
        <end position="207"/>
    </location>
</feature>
<evidence type="ECO:0000256" key="3">
    <source>
        <dbReference type="ARBA" id="ARBA00022692"/>
    </source>
</evidence>
<feature type="transmembrane region" description="Helical" evidence="7">
    <location>
        <begin position="275"/>
        <end position="301"/>
    </location>
</feature>
<sequence>MKLPFGPGALVAAAFIGPGTVTACTMAGANFGYALIWALVFATVATVVLQDMSARLGIAGGMGLGEALVAPGTPVALKWLSIVLVLAALALGNAAYEAGNLSGGALGAGAAFGLPAGSQRLVVWGLAALAAVVLVIGRYKVLERLLVGLVILMSLAFAGSLVLVRPDISALMGGLRPGLPEGSLLTAIALIGTTIVPYNLFLHAASVREKWPEGGTEALRAASADTRVSIGLGGLISILILSTAAASLFGSGMIIQNAGDMAASLEPAYGPVARLMVGTGLFAAGLSSAVTAPIATAYAVCEVTGRAKRGKTFRGIALAVLAVGTMIASLGIKPVTLILIAQVANGALLPIIAVFLIVTMNRRSILGDNVNGLWSNVLGGAVVIVAAGFGVRLVMRALGLWP</sequence>
<comment type="subcellular location">
    <subcellularLocation>
        <location evidence="1">Membrane</location>
        <topology evidence="1">Multi-pass membrane protein</topology>
    </subcellularLocation>
</comment>
<protein>
    <submittedName>
        <fullName evidence="8">Mn2+/Fe2+ transporter</fullName>
    </submittedName>
</protein>
<dbReference type="NCBIfam" id="NF037982">
    <property type="entry name" value="Nramp_1"/>
    <property type="match status" value="1"/>
</dbReference>
<dbReference type="GO" id="GO:0005384">
    <property type="term" value="F:manganese ion transmembrane transporter activity"/>
    <property type="evidence" value="ECO:0007669"/>
    <property type="project" value="TreeGrafter"/>
</dbReference>
<dbReference type="Proteomes" id="UP000027446">
    <property type="component" value="Unassembled WGS sequence"/>
</dbReference>
<dbReference type="PANTHER" id="PTHR11706">
    <property type="entry name" value="SOLUTE CARRIER PROTEIN FAMILY 11 MEMBER"/>
    <property type="match status" value="1"/>
</dbReference>
<dbReference type="PROSITE" id="PS51257">
    <property type="entry name" value="PROKAR_LIPOPROTEIN"/>
    <property type="match status" value="1"/>
</dbReference>
<reference evidence="8 9" key="1">
    <citation type="journal article" date="2014" name="Antonie Van Leeuwenhoek">
        <title>Hyphomonas beringensis sp. nov. and Hyphomonas chukchiensis sp. nov., isolated from surface seawater of the Bering Sea and Chukchi Sea.</title>
        <authorList>
            <person name="Li C."/>
            <person name="Lai Q."/>
            <person name="Li G."/>
            <person name="Dong C."/>
            <person name="Wang J."/>
            <person name="Liao Y."/>
            <person name="Shao Z."/>
        </authorList>
    </citation>
    <scope>NUCLEOTIDE SEQUENCE [LARGE SCALE GENOMIC DNA]</scope>
    <source>
        <strain evidence="8 9">MHS-3</strain>
    </source>
</reference>
<keyword evidence="2" id="KW-0813">Transport</keyword>
<comment type="caution">
    <text evidence="8">The sequence shown here is derived from an EMBL/GenBank/DDBJ whole genome shotgun (WGS) entry which is preliminary data.</text>
</comment>
<evidence type="ECO:0000256" key="2">
    <source>
        <dbReference type="ARBA" id="ARBA00022448"/>
    </source>
</evidence>
<keyword evidence="6 7" id="KW-0472">Membrane</keyword>
<evidence type="ECO:0000313" key="8">
    <source>
        <dbReference type="EMBL" id="KCZ83493.1"/>
    </source>
</evidence>
<evidence type="ECO:0000256" key="1">
    <source>
        <dbReference type="ARBA" id="ARBA00004141"/>
    </source>
</evidence>
<feature type="transmembrane region" description="Helical" evidence="7">
    <location>
        <begin position="228"/>
        <end position="255"/>
    </location>
</feature>
<feature type="transmembrane region" description="Helical" evidence="7">
    <location>
        <begin position="338"/>
        <end position="361"/>
    </location>
</feature>
<feature type="transmembrane region" description="Helical" evidence="7">
    <location>
        <begin position="75"/>
        <end position="96"/>
    </location>
</feature>
<accession>A0A069E1U1</accession>
<dbReference type="PATRIC" id="fig|1280949.3.peg.2621"/>
<feature type="transmembrane region" description="Helical" evidence="7">
    <location>
        <begin position="373"/>
        <end position="395"/>
    </location>
</feature>
<keyword evidence="4" id="KW-0769">Symport</keyword>
<keyword evidence="5 7" id="KW-1133">Transmembrane helix</keyword>
<dbReference type="eggNOG" id="COG1914">
    <property type="taxonomic scope" value="Bacteria"/>
</dbReference>
<feature type="transmembrane region" description="Helical" evidence="7">
    <location>
        <begin position="121"/>
        <end position="139"/>
    </location>
</feature>
<feature type="transmembrane region" description="Helical" evidence="7">
    <location>
        <begin position="146"/>
        <end position="164"/>
    </location>
</feature>
<name>A0A069E1U1_9PROT</name>
<organism evidence="8 9">
    <name type="scientific">Hyphomonas adhaerens MHS-3</name>
    <dbReference type="NCBI Taxonomy" id="1280949"/>
    <lineage>
        <taxon>Bacteria</taxon>
        <taxon>Pseudomonadati</taxon>
        <taxon>Pseudomonadota</taxon>
        <taxon>Alphaproteobacteria</taxon>
        <taxon>Hyphomonadales</taxon>
        <taxon>Hyphomonadaceae</taxon>
        <taxon>Hyphomonas</taxon>
    </lineage>
</organism>
<dbReference type="STRING" id="1280949.HAD_12854"/>
<evidence type="ECO:0000256" key="5">
    <source>
        <dbReference type="ARBA" id="ARBA00022989"/>
    </source>
</evidence>